<comment type="caution">
    <text evidence="1">The sequence shown here is derived from an EMBL/GenBank/DDBJ whole genome shotgun (WGS) entry which is preliminary data.</text>
</comment>
<sequence>MRTCVPKDYQRFIIREHRQDFRERGCGGLELSRFVIGSVVFESSNYIATHESQGLLSGSSFTVAALIRVGAPVNACNLPCFQ</sequence>
<reference evidence="1" key="1">
    <citation type="journal article" date="2022" name="bioRxiv">
        <title>Sequencing and chromosome-scale assembly of the giantPleurodeles waltlgenome.</title>
        <authorList>
            <person name="Brown T."/>
            <person name="Elewa A."/>
            <person name="Iarovenko S."/>
            <person name="Subramanian E."/>
            <person name="Araus A.J."/>
            <person name="Petzold A."/>
            <person name="Susuki M."/>
            <person name="Suzuki K.-i.T."/>
            <person name="Hayashi T."/>
            <person name="Toyoda A."/>
            <person name="Oliveira C."/>
            <person name="Osipova E."/>
            <person name="Leigh N.D."/>
            <person name="Simon A."/>
            <person name="Yun M.H."/>
        </authorList>
    </citation>
    <scope>NUCLEOTIDE SEQUENCE</scope>
    <source>
        <strain evidence="1">20211129_DDA</strain>
        <tissue evidence="1">Liver</tissue>
    </source>
</reference>
<proteinExistence type="predicted"/>
<dbReference type="Proteomes" id="UP001066276">
    <property type="component" value="Chromosome 2_1"/>
</dbReference>
<evidence type="ECO:0000313" key="1">
    <source>
        <dbReference type="EMBL" id="KAJ1201687.1"/>
    </source>
</evidence>
<name>A0AAV7VLN7_PLEWA</name>
<organism evidence="1 2">
    <name type="scientific">Pleurodeles waltl</name>
    <name type="common">Iberian ribbed newt</name>
    <dbReference type="NCBI Taxonomy" id="8319"/>
    <lineage>
        <taxon>Eukaryota</taxon>
        <taxon>Metazoa</taxon>
        <taxon>Chordata</taxon>
        <taxon>Craniata</taxon>
        <taxon>Vertebrata</taxon>
        <taxon>Euteleostomi</taxon>
        <taxon>Amphibia</taxon>
        <taxon>Batrachia</taxon>
        <taxon>Caudata</taxon>
        <taxon>Salamandroidea</taxon>
        <taxon>Salamandridae</taxon>
        <taxon>Pleurodelinae</taxon>
        <taxon>Pleurodeles</taxon>
    </lineage>
</organism>
<dbReference type="AlphaFoldDB" id="A0AAV7VLN7"/>
<protein>
    <submittedName>
        <fullName evidence="1">Uncharacterized protein</fullName>
    </submittedName>
</protein>
<evidence type="ECO:0000313" key="2">
    <source>
        <dbReference type="Proteomes" id="UP001066276"/>
    </source>
</evidence>
<accession>A0AAV7VLN7</accession>
<gene>
    <name evidence="1" type="ORF">NDU88_005493</name>
</gene>
<keyword evidence="2" id="KW-1185">Reference proteome</keyword>
<dbReference type="EMBL" id="JANPWB010000003">
    <property type="protein sequence ID" value="KAJ1201687.1"/>
    <property type="molecule type" value="Genomic_DNA"/>
</dbReference>